<organism evidence="1 2">
    <name type="scientific">Rhabditophanes sp. KR3021</name>
    <dbReference type="NCBI Taxonomy" id="114890"/>
    <lineage>
        <taxon>Eukaryota</taxon>
        <taxon>Metazoa</taxon>
        <taxon>Ecdysozoa</taxon>
        <taxon>Nematoda</taxon>
        <taxon>Chromadorea</taxon>
        <taxon>Rhabditida</taxon>
        <taxon>Tylenchina</taxon>
        <taxon>Panagrolaimomorpha</taxon>
        <taxon>Strongyloidoidea</taxon>
        <taxon>Alloionematidae</taxon>
        <taxon>Rhabditophanes</taxon>
    </lineage>
</organism>
<accession>A0AC35TI50</accession>
<name>A0AC35TI50_9BILA</name>
<dbReference type="WBParaSite" id="RSKR_0000088100.1">
    <property type="protein sequence ID" value="RSKR_0000088100.1"/>
    <property type="gene ID" value="RSKR_0000088100"/>
</dbReference>
<protein>
    <submittedName>
        <fullName evidence="2">Ipi1_N domain-containing protein</fullName>
    </submittedName>
</protein>
<dbReference type="Proteomes" id="UP000095286">
    <property type="component" value="Unplaced"/>
</dbReference>
<evidence type="ECO:0000313" key="2">
    <source>
        <dbReference type="WBParaSite" id="RSKR_0000088100.1"/>
    </source>
</evidence>
<reference evidence="2" key="1">
    <citation type="submission" date="2016-11" db="UniProtKB">
        <authorList>
            <consortium name="WormBaseParasite"/>
        </authorList>
    </citation>
    <scope>IDENTIFICATION</scope>
    <source>
        <strain evidence="2">KR3021</strain>
    </source>
</reference>
<evidence type="ECO:0000313" key="1">
    <source>
        <dbReference type="Proteomes" id="UP000095286"/>
    </source>
</evidence>
<sequence length="292" mass="33475">MPKSRVGIRKKNEAFKKTKIKPGHVLKKTNVTDTRFVAKQLSLIEQLQAKKSEIVSYRGLTLGDLFKQMGHHNLNIRRDAVVGTKELLKSNPVLMNRQMMNIIPAVARLIPDPKNDTHMTAQLRLLLDMICETSELEMNPHFSLFMSHVLCGFTHLQQSVKAFALDVMNMLMDKYPNLCRKSDDLFQSYIKFISGHRKPHNKQMLVYSIQLFLKVYKKSNEEKGQALFSAELNYEKATCDQINLILPTNPFDFPILGSLLSDETSPLDTESGEKQTTEIIMPYLKALLRVHQ</sequence>
<proteinExistence type="predicted"/>